<feature type="domain" description="Glycosyltransferase 2-like" evidence="2">
    <location>
        <begin position="5"/>
        <end position="137"/>
    </location>
</feature>
<protein>
    <submittedName>
        <fullName evidence="3">Glycosyltransferase family 2 protein</fullName>
    </submittedName>
</protein>
<reference evidence="4" key="1">
    <citation type="journal article" date="2019" name="Int. J. Syst. Evol. Microbiol.">
        <title>The Global Catalogue of Microorganisms (GCM) 10K type strain sequencing project: providing services to taxonomists for standard genome sequencing and annotation.</title>
        <authorList>
            <consortium name="The Broad Institute Genomics Platform"/>
            <consortium name="The Broad Institute Genome Sequencing Center for Infectious Disease"/>
            <person name="Wu L."/>
            <person name="Ma J."/>
        </authorList>
    </citation>
    <scope>NUCLEOTIDE SEQUENCE [LARGE SCALE GENOMIC DNA]</scope>
    <source>
        <strain evidence="4">JCM 15481</strain>
    </source>
</reference>
<feature type="compositionally biased region" description="Basic and acidic residues" evidence="1">
    <location>
        <begin position="326"/>
        <end position="338"/>
    </location>
</feature>
<dbReference type="CDD" id="cd00761">
    <property type="entry name" value="Glyco_tranf_GTA_type"/>
    <property type="match status" value="1"/>
</dbReference>
<evidence type="ECO:0000259" key="2">
    <source>
        <dbReference type="Pfam" id="PF00535"/>
    </source>
</evidence>
<dbReference type="PANTHER" id="PTHR22916:SF3">
    <property type="entry name" value="UDP-GLCNAC:BETAGAL BETA-1,3-N-ACETYLGLUCOSAMINYLTRANSFERASE-LIKE PROTEIN 1"/>
    <property type="match status" value="1"/>
</dbReference>
<keyword evidence="4" id="KW-1185">Reference proteome</keyword>
<dbReference type="Proteomes" id="UP001500443">
    <property type="component" value="Unassembled WGS sequence"/>
</dbReference>
<dbReference type="InterPro" id="IPR001173">
    <property type="entry name" value="Glyco_trans_2-like"/>
</dbReference>
<name>A0ABP4KHV6_9ACTN</name>
<dbReference type="EMBL" id="BAAAPF010000327">
    <property type="protein sequence ID" value="GAA1502142.1"/>
    <property type="molecule type" value="Genomic_DNA"/>
</dbReference>
<organism evidence="3 4">
    <name type="scientific">Streptomyces synnematoformans</name>
    <dbReference type="NCBI Taxonomy" id="415721"/>
    <lineage>
        <taxon>Bacteria</taxon>
        <taxon>Bacillati</taxon>
        <taxon>Actinomycetota</taxon>
        <taxon>Actinomycetes</taxon>
        <taxon>Kitasatosporales</taxon>
        <taxon>Streptomycetaceae</taxon>
        <taxon>Streptomyces</taxon>
    </lineage>
</organism>
<evidence type="ECO:0000313" key="3">
    <source>
        <dbReference type="EMBL" id="GAA1502142.1"/>
    </source>
</evidence>
<feature type="region of interest" description="Disordered" evidence="1">
    <location>
        <begin position="304"/>
        <end position="338"/>
    </location>
</feature>
<dbReference type="SUPFAM" id="SSF53448">
    <property type="entry name" value="Nucleotide-diphospho-sugar transferases"/>
    <property type="match status" value="1"/>
</dbReference>
<dbReference type="PANTHER" id="PTHR22916">
    <property type="entry name" value="GLYCOSYLTRANSFERASE"/>
    <property type="match status" value="1"/>
</dbReference>
<comment type="caution">
    <text evidence="3">The sequence shown here is derived from an EMBL/GenBank/DDBJ whole genome shotgun (WGS) entry which is preliminary data.</text>
</comment>
<dbReference type="Gene3D" id="3.90.550.10">
    <property type="entry name" value="Spore Coat Polysaccharide Biosynthesis Protein SpsA, Chain A"/>
    <property type="match status" value="1"/>
</dbReference>
<dbReference type="RefSeq" id="WP_344294129.1">
    <property type="nucleotide sequence ID" value="NZ_BAAAPF010000327.1"/>
</dbReference>
<evidence type="ECO:0000313" key="4">
    <source>
        <dbReference type="Proteomes" id="UP001500443"/>
    </source>
</evidence>
<proteinExistence type="predicted"/>
<dbReference type="InterPro" id="IPR029044">
    <property type="entry name" value="Nucleotide-diphossugar_trans"/>
</dbReference>
<dbReference type="Pfam" id="PF00535">
    <property type="entry name" value="Glycos_transf_2"/>
    <property type="match status" value="1"/>
</dbReference>
<gene>
    <name evidence="3" type="ORF">GCM10009802_59110</name>
</gene>
<accession>A0ABP4KHV6</accession>
<evidence type="ECO:0000256" key="1">
    <source>
        <dbReference type="SAM" id="MobiDB-lite"/>
    </source>
</evidence>
<sequence length="338" mass="38394">MPKLSVIVPFHNVQDFAQDTLRSLARNARPDREFILVDDCSTDATPQIVDRAARTLPGARVIRHDTNQGIARARNSGIDAARGDYLTFLDGDDWYAPGYLDDLVAAMDRYGTDFVRTDHVQSNGRDRVVRRAPARRRDTILKAREGIGQANLETMVDYPFVWAGIYHRRLFQDGARRFADDLRTAEDRLWTWTLHLTAETFAVTGLLGVFYRRGVKTSLTQISDDRQLDFIPAHDAMLRAVTDHPEADRFLPKAVRTYCALIAFHRGNSDRLEPGLARRLERASAEALRRMPQDVLEETLRGMDDQRGRMLRQLRASGRGKPARPARQDSTGKPERVA</sequence>